<dbReference type="InParanoid" id="D8TN67"/>
<evidence type="ECO:0000313" key="2">
    <source>
        <dbReference type="EMBL" id="EFJ50936.1"/>
    </source>
</evidence>
<feature type="coiled-coil region" evidence="1">
    <location>
        <begin position="153"/>
        <end position="215"/>
    </location>
</feature>
<keyword evidence="3" id="KW-1185">Reference proteome</keyword>
<dbReference type="OrthoDB" id="532880at2759"/>
<keyword evidence="1" id="KW-0175">Coiled coil</keyword>
<dbReference type="KEGG" id="vcn:VOLCADRAFT_103726"/>
<dbReference type="GeneID" id="9625085"/>
<gene>
    <name evidence="2" type="ORF">VOLCADRAFT_103726</name>
</gene>
<protein>
    <submittedName>
        <fullName evidence="2">Uncharacterized protein</fullName>
    </submittedName>
</protein>
<organism evidence="3">
    <name type="scientific">Volvox carteri f. nagariensis</name>
    <dbReference type="NCBI Taxonomy" id="3068"/>
    <lineage>
        <taxon>Eukaryota</taxon>
        <taxon>Viridiplantae</taxon>
        <taxon>Chlorophyta</taxon>
        <taxon>core chlorophytes</taxon>
        <taxon>Chlorophyceae</taxon>
        <taxon>CS clade</taxon>
        <taxon>Chlamydomonadales</taxon>
        <taxon>Volvocaceae</taxon>
        <taxon>Volvox</taxon>
    </lineage>
</organism>
<evidence type="ECO:0000313" key="3">
    <source>
        <dbReference type="Proteomes" id="UP000001058"/>
    </source>
</evidence>
<dbReference type="STRING" id="3068.D8TN67"/>
<dbReference type="RefSeq" id="XP_002947948.1">
    <property type="nucleotide sequence ID" value="XM_002947902.1"/>
</dbReference>
<dbReference type="Proteomes" id="UP000001058">
    <property type="component" value="Unassembled WGS sequence"/>
</dbReference>
<reference evidence="2 3" key="1">
    <citation type="journal article" date="2010" name="Science">
        <title>Genomic analysis of organismal complexity in the multicellular green alga Volvox carteri.</title>
        <authorList>
            <person name="Prochnik S.E."/>
            <person name="Umen J."/>
            <person name="Nedelcu A.M."/>
            <person name="Hallmann A."/>
            <person name="Miller S.M."/>
            <person name="Nishii I."/>
            <person name="Ferris P."/>
            <person name="Kuo A."/>
            <person name="Mitros T."/>
            <person name="Fritz-Laylin L.K."/>
            <person name="Hellsten U."/>
            <person name="Chapman J."/>
            <person name="Simakov O."/>
            <person name="Rensing S.A."/>
            <person name="Terry A."/>
            <person name="Pangilinan J."/>
            <person name="Kapitonov V."/>
            <person name="Jurka J."/>
            <person name="Salamov A."/>
            <person name="Shapiro H."/>
            <person name="Schmutz J."/>
            <person name="Grimwood J."/>
            <person name="Lindquist E."/>
            <person name="Lucas S."/>
            <person name="Grigoriev I.V."/>
            <person name="Schmitt R."/>
            <person name="Kirk D."/>
            <person name="Rokhsar D.S."/>
        </authorList>
    </citation>
    <scope>NUCLEOTIDE SEQUENCE [LARGE SCALE GENOMIC DNA]</scope>
    <source>
        <strain evidence="3">f. Nagariensis / Eve</strain>
    </source>
</reference>
<proteinExistence type="predicted"/>
<sequence length="349" mass="39314">MAGQKLTDSAWPEWQQGPSKTPGLVKYDSLFVKTLGAPESGFEPGHSTTTFVPLMNITHTKRPGSAPTANTKELGVQKKSPRAQDMMLKHRASALIQRYSGSRWREAQRTKWLIDIVLHIDEEYREFMTEQATRIAALEEQLQNTTTLHMAAAATIEGQNQQLRRRVEELEQQLRQSQGALLDMQNRVAASEIALDEAEEATQAAAEECYRLQQAVAVLAEHDAHARKLLSNRTHQMREALLASRGRVRQASQDSQRQRMEVAALLSQEKQKADQERAALTAQAESSMAAATTLMQAATRLEVDKLKLELEAYKEPWVYVARNKSPTRRKELSKQLGLKQMSFNVPVPF</sequence>
<evidence type="ECO:0000256" key="1">
    <source>
        <dbReference type="SAM" id="Coils"/>
    </source>
</evidence>
<dbReference type="EMBL" id="GL378329">
    <property type="protein sequence ID" value="EFJ50936.1"/>
    <property type="molecule type" value="Genomic_DNA"/>
</dbReference>
<accession>D8TN67</accession>
<name>D8TN67_VOLCA</name>
<dbReference type="AlphaFoldDB" id="D8TN67"/>